<sequence>MRLRIPQKTAAKAAGLQATMVASWEKGRSDPALRNLIAYARVVGLLVAVVNPANRQTLSSDPDTLISAIAAHRKSEGMLRGDVARRMGATGQQIHEIEQNAERLRLPTAENYANSVGLALALVFDRPRCCSCDPFWCRTDESGEHCATRSCGRCLHGCPAPDGECCEAAVPARAAS</sequence>
<keyword evidence="3" id="KW-1185">Reference proteome</keyword>
<reference evidence="2" key="1">
    <citation type="submission" date="2021-02" db="EMBL/GenBank/DDBJ databases">
        <title>Draft genome sequence of Microbispora sp. RL4-1S isolated from rice leaves in Thailand.</title>
        <authorList>
            <person name="Muangham S."/>
            <person name="Duangmal K."/>
        </authorList>
    </citation>
    <scope>NUCLEOTIDE SEQUENCE</scope>
    <source>
        <strain evidence="2">RL4-1S</strain>
    </source>
</reference>
<evidence type="ECO:0000259" key="1">
    <source>
        <dbReference type="PROSITE" id="PS50943"/>
    </source>
</evidence>
<proteinExistence type="predicted"/>
<dbReference type="Proteomes" id="UP000674234">
    <property type="component" value="Unassembled WGS sequence"/>
</dbReference>
<feature type="domain" description="HTH cro/C1-type" evidence="1">
    <location>
        <begin position="7"/>
        <end position="50"/>
    </location>
</feature>
<dbReference type="InterPro" id="IPR001387">
    <property type="entry name" value="Cro/C1-type_HTH"/>
</dbReference>
<dbReference type="InterPro" id="IPR010982">
    <property type="entry name" value="Lambda_DNA-bd_dom_sf"/>
</dbReference>
<protein>
    <submittedName>
        <fullName evidence="2">Helix-turn-helix transcriptional regulator</fullName>
    </submittedName>
</protein>
<comment type="caution">
    <text evidence="2">The sequence shown here is derived from an EMBL/GenBank/DDBJ whole genome shotgun (WGS) entry which is preliminary data.</text>
</comment>
<organism evidence="2 3">
    <name type="scientific">Microbispora oryzae</name>
    <dbReference type="NCBI Taxonomy" id="2806554"/>
    <lineage>
        <taxon>Bacteria</taxon>
        <taxon>Bacillati</taxon>
        <taxon>Actinomycetota</taxon>
        <taxon>Actinomycetes</taxon>
        <taxon>Streptosporangiales</taxon>
        <taxon>Streptosporangiaceae</taxon>
        <taxon>Microbispora</taxon>
    </lineage>
</organism>
<dbReference type="Pfam" id="PF01381">
    <property type="entry name" value="HTH_3"/>
    <property type="match status" value="1"/>
</dbReference>
<dbReference type="EMBL" id="JAFCNB010000005">
    <property type="protein sequence ID" value="MBP2704453.1"/>
    <property type="molecule type" value="Genomic_DNA"/>
</dbReference>
<dbReference type="AlphaFoldDB" id="A0A940WGN9"/>
<dbReference type="CDD" id="cd00093">
    <property type="entry name" value="HTH_XRE"/>
    <property type="match status" value="2"/>
</dbReference>
<dbReference type="SMART" id="SM00530">
    <property type="entry name" value="HTH_XRE"/>
    <property type="match status" value="2"/>
</dbReference>
<dbReference type="Gene3D" id="1.10.260.40">
    <property type="entry name" value="lambda repressor-like DNA-binding domains"/>
    <property type="match status" value="2"/>
</dbReference>
<name>A0A940WGN9_9ACTN</name>
<dbReference type="PROSITE" id="PS50943">
    <property type="entry name" value="HTH_CROC1"/>
    <property type="match status" value="1"/>
</dbReference>
<dbReference type="GO" id="GO:0003677">
    <property type="term" value="F:DNA binding"/>
    <property type="evidence" value="ECO:0007669"/>
    <property type="project" value="InterPro"/>
</dbReference>
<evidence type="ECO:0000313" key="2">
    <source>
        <dbReference type="EMBL" id="MBP2704453.1"/>
    </source>
</evidence>
<accession>A0A940WGN9</accession>
<gene>
    <name evidence="2" type="ORF">JOL79_11570</name>
</gene>
<evidence type="ECO:0000313" key="3">
    <source>
        <dbReference type="Proteomes" id="UP000674234"/>
    </source>
</evidence>
<dbReference type="SUPFAM" id="SSF47413">
    <property type="entry name" value="lambda repressor-like DNA-binding domains"/>
    <property type="match status" value="2"/>
</dbReference>